<feature type="signal peptide" evidence="1">
    <location>
        <begin position="1"/>
        <end position="27"/>
    </location>
</feature>
<dbReference type="PROSITE" id="PS51257">
    <property type="entry name" value="PROKAR_LIPOPROTEIN"/>
    <property type="match status" value="1"/>
</dbReference>
<sequence>MLNHLRCISKPAIITGIATACISTIWAAPASSQILPEVWGTIGTVDDLVSYGAGFRFAGTALEVGTGEEGATGADFLTFVPLPVVSPFLGIGYYTGDENIAYSGGVHISAGKFLVVGGGYHSVRGINGILGFKF</sequence>
<proteinExistence type="predicted"/>
<accession>A0A964BVU3</accession>
<organism evidence="2 3">
    <name type="scientific">Waterburya agarophytonicola KI4</name>
    <dbReference type="NCBI Taxonomy" id="2874699"/>
    <lineage>
        <taxon>Bacteria</taxon>
        <taxon>Bacillati</taxon>
        <taxon>Cyanobacteriota</taxon>
        <taxon>Cyanophyceae</taxon>
        <taxon>Pleurocapsales</taxon>
        <taxon>Hyellaceae</taxon>
        <taxon>Waterburya</taxon>
        <taxon>Waterburya agarophytonicola</taxon>
    </lineage>
</organism>
<dbReference type="RefSeq" id="WP_229641696.1">
    <property type="nucleotide sequence ID" value="NZ_JADWDC010000048.1"/>
</dbReference>
<gene>
    <name evidence="2" type="ORF">I4641_16605</name>
</gene>
<keyword evidence="3" id="KW-1185">Reference proteome</keyword>
<reference evidence="2" key="1">
    <citation type="journal article" date="2021" name="Antonie Van Leeuwenhoek">
        <title>Draft genome and description of Waterburya agarophytonicola gen. nov. sp. nov. (Pleurocapsales, Cyanobacteria): a seaweed symbiont.</title>
        <authorList>
            <person name="Bonthond G."/>
            <person name="Shalygin S."/>
            <person name="Bayer T."/>
            <person name="Weinberger F."/>
        </authorList>
    </citation>
    <scope>NUCLEOTIDE SEQUENCE</scope>
    <source>
        <strain evidence="2">KI4</strain>
    </source>
</reference>
<keyword evidence="1" id="KW-0732">Signal</keyword>
<dbReference type="EMBL" id="JADWDC010000048">
    <property type="protein sequence ID" value="MCC0178595.1"/>
    <property type="molecule type" value="Genomic_DNA"/>
</dbReference>
<protein>
    <submittedName>
        <fullName evidence="2">Uncharacterized protein</fullName>
    </submittedName>
</protein>
<dbReference type="Proteomes" id="UP000729733">
    <property type="component" value="Unassembled WGS sequence"/>
</dbReference>
<comment type="caution">
    <text evidence="2">The sequence shown here is derived from an EMBL/GenBank/DDBJ whole genome shotgun (WGS) entry which is preliminary data.</text>
</comment>
<feature type="chain" id="PRO_5037581636" evidence="1">
    <location>
        <begin position="28"/>
        <end position="134"/>
    </location>
</feature>
<name>A0A964BVU3_9CYAN</name>
<evidence type="ECO:0000313" key="2">
    <source>
        <dbReference type="EMBL" id="MCC0178595.1"/>
    </source>
</evidence>
<dbReference type="AlphaFoldDB" id="A0A964BVU3"/>
<evidence type="ECO:0000313" key="3">
    <source>
        <dbReference type="Proteomes" id="UP000729733"/>
    </source>
</evidence>
<evidence type="ECO:0000256" key="1">
    <source>
        <dbReference type="SAM" id="SignalP"/>
    </source>
</evidence>